<accession>A0A3N4KXV6</accession>
<dbReference type="AlphaFoldDB" id="A0A3N4KXV6"/>
<feature type="compositionally biased region" description="Basic and acidic residues" evidence="1">
    <location>
        <begin position="12"/>
        <end position="21"/>
    </location>
</feature>
<protein>
    <submittedName>
        <fullName evidence="2">Uncharacterized protein</fullName>
    </submittedName>
</protein>
<reference evidence="2 3" key="1">
    <citation type="journal article" date="2018" name="Nat. Ecol. Evol.">
        <title>Pezizomycetes genomes reveal the molecular basis of ectomycorrhizal truffle lifestyle.</title>
        <authorList>
            <person name="Murat C."/>
            <person name="Payen T."/>
            <person name="Noel B."/>
            <person name="Kuo A."/>
            <person name="Morin E."/>
            <person name="Chen J."/>
            <person name="Kohler A."/>
            <person name="Krizsan K."/>
            <person name="Balestrini R."/>
            <person name="Da Silva C."/>
            <person name="Montanini B."/>
            <person name="Hainaut M."/>
            <person name="Levati E."/>
            <person name="Barry K.W."/>
            <person name="Belfiori B."/>
            <person name="Cichocki N."/>
            <person name="Clum A."/>
            <person name="Dockter R.B."/>
            <person name="Fauchery L."/>
            <person name="Guy J."/>
            <person name="Iotti M."/>
            <person name="Le Tacon F."/>
            <person name="Lindquist E.A."/>
            <person name="Lipzen A."/>
            <person name="Malagnac F."/>
            <person name="Mello A."/>
            <person name="Molinier V."/>
            <person name="Miyauchi S."/>
            <person name="Poulain J."/>
            <person name="Riccioni C."/>
            <person name="Rubini A."/>
            <person name="Sitrit Y."/>
            <person name="Splivallo R."/>
            <person name="Traeger S."/>
            <person name="Wang M."/>
            <person name="Zifcakova L."/>
            <person name="Wipf D."/>
            <person name="Zambonelli A."/>
            <person name="Paolocci F."/>
            <person name="Nowrousian M."/>
            <person name="Ottonello S."/>
            <person name="Baldrian P."/>
            <person name="Spatafora J.W."/>
            <person name="Henrissat B."/>
            <person name="Nagy L.G."/>
            <person name="Aury J.M."/>
            <person name="Wincker P."/>
            <person name="Grigoriev I.V."/>
            <person name="Bonfante P."/>
            <person name="Martin F.M."/>
        </authorList>
    </citation>
    <scope>NUCLEOTIDE SEQUENCE [LARGE SCALE GENOMIC DNA]</scope>
    <source>
        <strain evidence="2 3">CCBAS932</strain>
    </source>
</reference>
<name>A0A3N4KXV6_9PEZI</name>
<evidence type="ECO:0000256" key="1">
    <source>
        <dbReference type="SAM" id="MobiDB-lite"/>
    </source>
</evidence>
<proteinExistence type="predicted"/>
<organism evidence="2 3">
    <name type="scientific">Morchella conica CCBAS932</name>
    <dbReference type="NCBI Taxonomy" id="1392247"/>
    <lineage>
        <taxon>Eukaryota</taxon>
        <taxon>Fungi</taxon>
        <taxon>Dikarya</taxon>
        <taxon>Ascomycota</taxon>
        <taxon>Pezizomycotina</taxon>
        <taxon>Pezizomycetes</taxon>
        <taxon>Pezizales</taxon>
        <taxon>Morchellaceae</taxon>
        <taxon>Morchella</taxon>
    </lineage>
</organism>
<feature type="region of interest" description="Disordered" evidence="1">
    <location>
        <begin position="75"/>
        <end position="119"/>
    </location>
</feature>
<feature type="compositionally biased region" description="Low complexity" evidence="1">
    <location>
        <begin position="23"/>
        <end position="33"/>
    </location>
</feature>
<evidence type="ECO:0000313" key="2">
    <source>
        <dbReference type="EMBL" id="RPB14249.1"/>
    </source>
</evidence>
<dbReference type="EMBL" id="ML119118">
    <property type="protein sequence ID" value="RPB14249.1"/>
    <property type="molecule type" value="Genomic_DNA"/>
</dbReference>
<gene>
    <name evidence="2" type="ORF">P167DRAFT_572411</name>
</gene>
<keyword evidence="3" id="KW-1185">Reference proteome</keyword>
<evidence type="ECO:0000313" key="3">
    <source>
        <dbReference type="Proteomes" id="UP000277580"/>
    </source>
</evidence>
<feature type="region of interest" description="Disordered" evidence="1">
    <location>
        <begin position="1"/>
        <end position="33"/>
    </location>
</feature>
<dbReference type="InParanoid" id="A0A3N4KXV6"/>
<dbReference type="Proteomes" id="UP000277580">
    <property type="component" value="Unassembled WGS sequence"/>
</dbReference>
<sequence>MDNTASSSITTEKFHGIEKKRSSPSTISSATSAARSIASVFNTSIPGDITEHELQDYPHTGRSSLQTDAATLHVMGAGGNTGATTPVYRDSSDSDSTLTASSVPSREGSPPLEEQQEQEEVVVVEQEWWLKAFWGDNISVVVSFKHARDHLGTHAIDRVSAVSFKTI</sequence>
<feature type="compositionally biased region" description="Polar residues" evidence="1">
    <location>
        <begin position="1"/>
        <end position="11"/>
    </location>
</feature>